<dbReference type="RefSeq" id="WP_142116285.1">
    <property type="nucleotide sequence ID" value="NZ_VFOL01000001.1"/>
</dbReference>
<dbReference type="GeneID" id="93771117"/>
<proteinExistence type="predicted"/>
<evidence type="ECO:0000313" key="2">
    <source>
        <dbReference type="Proteomes" id="UP000315983"/>
    </source>
</evidence>
<accession>A0A542XLK0</accession>
<sequence length="277" mass="31277">MLSSNRMWLHQLRKCVGLTLVVTLLSLAFGALPARANAVDGLILNLDVNYSGFTTDFYPESGWRVKEGPDGVEVAFPQEWGYTWGADGRLVAYPRSGWRVKEGPDERAIAYPQEWGYTWGADGRLVAYPRSGWRVKEGPDERAIAYPQEWGYTWGGDGRLVAYPRSGWRVKEGPDERAIAYPQEWGYTWGGDGRLVAYPHSGWRLDERSDERLIAFPEEWFKWGQIIPSPPSGSLSLMFTSASNQALVVAAEASLTPDEFRDYVIMQYIQQEIVARG</sequence>
<dbReference type="AlphaFoldDB" id="A0A542XLK0"/>
<name>A0A542XLK0_SALAC</name>
<gene>
    <name evidence="1" type="ORF">FB564_1845</name>
</gene>
<dbReference type="Proteomes" id="UP000315983">
    <property type="component" value="Unassembled WGS sequence"/>
</dbReference>
<dbReference type="EMBL" id="VFOL01000001">
    <property type="protein sequence ID" value="TQL36724.1"/>
    <property type="molecule type" value="Genomic_DNA"/>
</dbReference>
<organism evidence="1 2">
    <name type="scientific">Salinispora arenicola</name>
    <dbReference type="NCBI Taxonomy" id="168697"/>
    <lineage>
        <taxon>Bacteria</taxon>
        <taxon>Bacillati</taxon>
        <taxon>Actinomycetota</taxon>
        <taxon>Actinomycetes</taxon>
        <taxon>Micromonosporales</taxon>
        <taxon>Micromonosporaceae</taxon>
        <taxon>Salinispora</taxon>
    </lineage>
</organism>
<comment type="caution">
    <text evidence="1">The sequence shown here is derived from an EMBL/GenBank/DDBJ whole genome shotgun (WGS) entry which is preliminary data.</text>
</comment>
<evidence type="ECO:0000313" key="1">
    <source>
        <dbReference type="EMBL" id="TQL36724.1"/>
    </source>
</evidence>
<protein>
    <submittedName>
        <fullName evidence="1">Uncharacterized protein</fullName>
    </submittedName>
</protein>
<reference evidence="1 2" key="1">
    <citation type="submission" date="2019-06" db="EMBL/GenBank/DDBJ databases">
        <title>Sequencing the genomes of 1000 actinobacteria strains.</title>
        <authorList>
            <person name="Klenk H.-P."/>
        </authorList>
    </citation>
    <scope>NUCLEOTIDE SEQUENCE [LARGE SCALE GENOMIC DNA]</scope>
    <source>
        <strain evidence="1 2">DSM 44819</strain>
    </source>
</reference>